<accession>A0AB38DMM7</accession>
<dbReference type="KEGG" id="nzo:SAMEA4504057_0140"/>
<dbReference type="EMBL" id="LT906434">
    <property type="protein sequence ID" value="SNU78664.1"/>
    <property type="molecule type" value="Genomic_DNA"/>
</dbReference>
<reference evidence="1 2" key="1">
    <citation type="submission" date="2017-06" db="EMBL/GenBank/DDBJ databases">
        <authorList>
            <consortium name="Pathogen Informatics"/>
        </authorList>
    </citation>
    <scope>NUCLEOTIDE SEQUENCE [LARGE SCALE GENOMIC DNA]</scope>
    <source>
        <strain evidence="1 2">NCTC12230</strain>
    </source>
</reference>
<proteinExistence type="predicted"/>
<organism evidence="1 2">
    <name type="scientific">Neisseria zoodegmatis</name>
    <dbReference type="NCBI Taxonomy" id="326523"/>
    <lineage>
        <taxon>Bacteria</taxon>
        <taxon>Pseudomonadati</taxon>
        <taxon>Pseudomonadota</taxon>
        <taxon>Betaproteobacteria</taxon>
        <taxon>Neisseriales</taxon>
        <taxon>Neisseriaceae</taxon>
        <taxon>Neisseria</taxon>
    </lineage>
</organism>
<dbReference type="Proteomes" id="UP000215033">
    <property type="component" value="Chromosome 1"/>
</dbReference>
<protein>
    <submittedName>
        <fullName evidence="1">Uncharacterized protein</fullName>
    </submittedName>
</protein>
<dbReference type="AlphaFoldDB" id="A0AB38DMM7"/>
<evidence type="ECO:0000313" key="2">
    <source>
        <dbReference type="Proteomes" id="UP000215033"/>
    </source>
</evidence>
<evidence type="ECO:0000313" key="1">
    <source>
        <dbReference type="EMBL" id="SNU78664.1"/>
    </source>
</evidence>
<gene>
    <name evidence="1" type="ORF">SAMEA4504057_00140</name>
</gene>
<dbReference type="RefSeq" id="WP_157739132.1">
    <property type="nucleotide sequence ID" value="NZ_LT906434.1"/>
</dbReference>
<name>A0AB38DMM7_9NEIS</name>
<sequence length="49" mass="5715">MLEDYEKLLIADFIGQYWNEFIQHAEEFGYSADDAEKIAEALEDKTQEG</sequence>